<dbReference type="InterPro" id="IPR035105">
    <property type="entry name" value="Deoxycytidylate_deaminase_dom"/>
</dbReference>
<dbReference type="PANTHER" id="PTHR11086:SF18">
    <property type="entry name" value="DEOXYCYTIDYLATE DEAMINASE"/>
    <property type="match status" value="1"/>
</dbReference>
<comment type="caution">
    <text evidence="7">The sequence shown here is derived from an EMBL/GenBank/DDBJ whole genome shotgun (WGS) entry which is preliminary data.</text>
</comment>
<dbReference type="Pfam" id="PF00383">
    <property type="entry name" value="dCMP_cyt_deam_1"/>
    <property type="match status" value="1"/>
</dbReference>
<dbReference type="Gene3D" id="3.40.140.10">
    <property type="entry name" value="Cytidine Deaminase, domain 2"/>
    <property type="match status" value="1"/>
</dbReference>
<comment type="cofactor">
    <cofactor evidence="1">
        <name>Zn(2+)</name>
        <dbReference type="ChEBI" id="CHEBI:29105"/>
    </cofactor>
</comment>
<dbReference type="InterPro" id="IPR016192">
    <property type="entry name" value="APOBEC/CMP_deaminase_Zn-bd"/>
</dbReference>
<dbReference type="InterPro" id="IPR015517">
    <property type="entry name" value="dCMP_deaminase-rel"/>
</dbReference>
<evidence type="ECO:0000313" key="7">
    <source>
        <dbReference type="EMBL" id="MFC5988892.1"/>
    </source>
</evidence>
<keyword evidence="8" id="KW-1185">Reference proteome</keyword>
<evidence type="ECO:0000256" key="5">
    <source>
        <dbReference type="ARBA" id="ARBA00022833"/>
    </source>
</evidence>
<reference evidence="8" key="1">
    <citation type="journal article" date="2019" name="Int. J. Syst. Evol. Microbiol.">
        <title>The Global Catalogue of Microorganisms (GCM) 10K type strain sequencing project: providing services to taxonomists for standard genome sequencing and annotation.</title>
        <authorList>
            <consortium name="The Broad Institute Genomics Platform"/>
            <consortium name="The Broad Institute Genome Sequencing Center for Infectious Disease"/>
            <person name="Wu L."/>
            <person name="Ma J."/>
        </authorList>
    </citation>
    <scope>NUCLEOTIDE SEQUENCE [LARGE SCALE GENOMIC DNA]</scope>
    <source>
        <strain evidence="8">CCM 8749</strain>
    </source>
</reference>
<dbReference type="PROSITE" id="PS00903">
    <property type="entry name" value="CYT_DCMP_DEAMINASES_1"/>
    <property type="match status" value="1"/>
</dbReference>
<keyword evidence="4" id="KW-0378">Hydrolase</keyword>
<protein>
    <submittedName>
        <fullName evidence="7">Deoxycytidylate deaminase</fullName>
    </submittedName>
</protein>
<proteinExistence type="inferred from homology"/>
<evidence type="ECO:0000256" key="2">
    <source>
        <dbReference type="ARBA" id="ARBA00006576"/>
    </source>
</evidence>
<keyword evidence="5" id="KW-0862">Zinc</keyword>
<evidence type="ECO:0000313" key="8">
    <source>
        <dbReference type="Proteomes" id="UP001596250"/>
    </source>
</evidence>
<gene>
    <name evidence="7" type="ORF">ACFPXP_21015</name>
</gene>
<name>A0ABW1IUT2_9BACL</name>
<dbReference type="PANTHER" id="PTHR11086">
    <property type="entry name" value="DEOXYCYTIDYLATE DEAMINASE-RELATED"/>
    <property type="match status" value="1"/>
</dbReference>
<evidence type="ECO:0000256" key="1">
    <source>
        <dbReference type="ARBA" id="ARBA00001947"/>
    </source>
</evidence>
<dbReference type="PIRSF" id="PIRSF006019">
    <property type="entry name" value="dCMP_deaminase"/>
    <property type="match status" value="1"/>
</dbReference>
<evidence type="ECO:0000256" key="4">
    <source>
        <dbReference type="ARBA" id="ARBA00022801"/>
    </source>
</evidence>
<dbReference type="SUPFAM" id="SSF53927">
    <property type="entry name" value="Cytidine deaminase-like"/>
    <property type="match status" value="1"/>
</dbReference>
<dbReference type="EMBL" id="JBHSQV010000185">
    <property type="protein sequence ID" value="MFC5988892.1"/>
    <property type="molecule type" value="Genomic_DNA"/>
</dbReference>
<organism evidence="7 8">
    <name type="scientific">Marinicrinis lubricantis</name>
    <dbReference type="NCBI Taxonomy" id="2086470"/>
    <lineage>
        <taxon>Bacteria</taxon>
        <taxon>Bacillati</taxon>
        <taxon>Bacillota</taxon>
        <taxon>Bacilli</taxon>
        <taxon>Bacillales</taxon>
        <taxon>Paenibacillaceae</taxon>
    </lineage>
</organism>
<dbReference type="PROSITE" id="PS51747">
    <property type="entry name" value="CYT_DCMP_DEAMINASES_2"/>
    <property type="match status" value="1"/>
</dbReference>
<keyword evidence="3" id="KW-0479">Metal-binding</keyword>
<dbReference type="InterPro" id="IPR016473">
    <property type="entry name" value="dCMP_deaminase"/>
</dbReference>
<dbReference type="CDD" id="cd01286">
    <property type="entry name" value="deoxycytidylate_deaminase"/>
    <property type="match status" value="1"/>
</dbReference>
<sequence>MSTSVRKDWDTYFMDIAYMASTRSQCSRRRVGTVLVQGKKLLGTAYNGAPSGVPDCSEAGCMIVEEYEVKLVDGKEEMVKKQRCVRTIHAEQNLLLFTDRSDRVGSTVYVTDQPCWTCANMLANSGIVEIVYHRPYPKDSDKVTEMMKQKGILFRRLESYEIPAGIVEDITH</sequence>
<dbReference type="Proteomes" id="UP001596250">
    <property type="component" value="Unassembled WGS sequence"/>
</dbReference>
<dbReference type="RefSeq" id="WP_379896410.1">
    <property type="nucleotide sequence ID" value="NZ_CBCSCT010000007.1"/>
</dbReference>
<dbReference type="InterPro" id="IPR002125">
    <property type="entry name" value="CMP_dCMP_dom"/>
</dbReference>
<feature type="domain" description="CMP/dCMP-type deaminase" evidence="6">
    <location>
        <begin position="8"/>
        <end position="155"/>
    </location>
</feature>
<dbReference type="InterPro" id="IPR016193">
    <property type="entry name" value="Cytidine_deaminase-like"/>
</dbReference>
<evidence type="ECO:0000256" key="3">
    <source>
        <dbReference type="ARBA" id="ARBA00022723"/>
    </source>
</evidence>
<accession>A0ABW1IUT2</accession>
<evidence type="ECO:0000259" key="6">
    <source>
        <dbReference type="PROSITE" id="PS51747"/>
    </source>
</evidence>
<comment type="similarity">
    <text evidence="2">Belongs to the cytidine and deoxycytidylate deaminase family.</text>
</comment>